<evidence type="ECO:0000313" key="8">
    <source>
        <dbReference type="Proteomes" id="UP000191905"/>
    </source>
</evidence>
<dbReference type="STRING" id="1873176.BFN67_22045"/>
<name>A0A1V8RMN7_9HYPH</name>
<evidence type="ECO:0000256" key="4">
    <source>
        <dbReference type="ARBA" id="ARBA00022989"/>
    </source>
</evidence>
<dbReference type="Pfam" id="PF03739">
    <property type="entry name" value="LptF_LptG"/>
    <property type="match status" value="1"/>
</dbReference>
<dbReference type="PANTHER" id="PTHR33529">
    <property type="entry name" value="SLR0882 PROTEIN-RELATED"/>
    <property type="match status" value="1"/>
</dbReference>
<keyword evidence="5 6" id="KW-0472">Membrane</keyword>
<dbReference type="AlphaFoldDB" id="A0A1V8RMN7"/>
<evidence type="ECO:0008006" key="9">
    <source>
        <dbReference type="Google" id="ProtNLM"/>
    </source>
</evidence>
<evidence type="ECO:0000256" key="1">
    <source>
        <dbReference type="ARBA" id="ARBA00004651"/>
    </source>
</evidence>
<evidence type="ECO:0000256" key="5">
    <source>
        <dbReference type="ARBA" id="ARBA00023136"/>
    </source>
</evidence>
<protein>
    <recommendedName>
        <fullName evidence="9">Lipopolysaccharide export system permease protein LptF</fullName>
    </recommendedName>
</protein>
<sequence>MIDRYLLSLVARPLVLSLVVVLVALLLERVLRLVNILAAFGSSQYWLLGALTATLVPHYLGLALAAAFFVALFVAMIRLGDGSELDVLLASGLSIWRLTVPFVLLGCALAIFSLALYGFLNPVSRYDYRRLLHSAIEAAWDAHVPPNTFVKAGHGLTIAADTVDSTGRKLLGVFIHRKLDGLDEVTSAESGTLVLSPDRAHLQLILHDGAFVREHAGLVPDTVRFKNLTFGTKFELDSPPFRDRGNSERELTFPELWRGIAKGDTELPAPVLKAELADRIVRSLALPLLPLLAIPLSFASRRGSRTTGLIVAAVLLVTFNNALQLGRDLGAAGLGWPVLTVATPFLVFAALSIWLYLSTMQRPVEAPVVRVIARVEAMASALATRLRPKRRA</sequence>
<keyword evidence="3 6" id="KW-0812">Transmembrane</keyword>
<evidence type="ECO:0000256" key="2">
    <source>
        <dbReference type="ARBA" id="ARBA00022475"/>
    </source>
</evidence>
<accession>A0A1V8RMN7</accession>
<dbReference type="GO" id="GO:0043190">
    <property type="term" value="C:ATP-binding cassette (ABC) transporter complex"/>
    <property type="evidence" value="ECO:0007669"/>
    <property type="project" value="TreeGrafter"/>
</dbReference>
<gene>
    <name evidence="7" type="ORF">BFN67_22045</name>
</gene>
<keyword evidence="2" id="KW-1003">Cell membrane</keyword>
<comment type="subcellular location">
    <subcellularLocation>
        <location evidence="1">Cell membrane</location>
        <topology evidence="1">Multi-pass membrane protein</topology>
    </subcellularLocation>
</comment>
<evidence type="ECO:0000256" key="3">
    <source>
        <dbReference type="ARBA" id="ARBA00022692"/>
    </source>
</evidence>
<dbReference type="Proteomes" id="UP000191905">
    <property type="component" value="Unassembled WGS sequence"/>
</dbReference>
<feature type="transmembrane region" description="Helical" evidence="6">
    <location>
        <begin position="6"/>
        <end position="27"/>
    </location>
</feature>
<keyword evidence="8" id="KW-1185">Reference proteome</keyword>
<feature type="transmembrane region" description="Helical" evidence="6">
    <location>
        <begin position="98"/>
        <end position="120"/>
    </location>
</feature>
<organism evidence="7 8">
    <name type="scientific">Manganibacter manganicus</name>
    <dbReference type="NCBI Taxonomy" id="1873176"/>
    <lineage>
        <taxon>Bacteria</taxon>
        <taxon>Pseudomonadati</taxon>
        <taxon>Pseudomonadota</taxon>
        <taxon>Alphaproteobacteria</taxon>
        <taxon>Hyphomicrobiales</taxon>
        <taxon>Phyllobacteriaceae</taxon>
        <taxon>Manganibacter</taxon>
    </lineage>
</organism>
<proteinExistence type="predicted"/>
<comment type="caution">
    <text evidence="7">The sequence shown here is derived from an EMBL/GenBank/DDBJ whole genome shotgun (WGS) entry which is preliminary data.</text>
</comment>
<dbReference type="GO" id="GO:0015920">
    <property type="term" value="P:lipopolysaccharide transport"/>
    <property type="evidence" value="ECO:0007669"/>
    <property type="project" value="TreeGrafter"/>
</dbReference>
<dbReference type="EMBL" id="MDET01000031">
    <property type="protein sequence ID" value="OQM74448.1"/>
    <property type="molecule type" value="Genomic_DNA"/>
</dbReference>
<dbReference type="InterPro" id="IPR005495">
    <property type="entry name" value="LptG/LptF_permease"/>
</dbReference>
<feature type="transmembrane region" description="Helical" evidence="6">
    <location>
        <begin position="335"/>
        <end position="357"/>
    </location>
</feature>
<evidence type="ECO:0000256" key="6">
    <source>
        <dbReference type="SAM" id="Phobius"/>
    </source>
</evidence>
<keyword evidence="4 6" id="KW-1133">Transmembrane helix</keyword>
<feature type="transmembrane region" description="Helical" evidence="6">
    <location>
        <begin position="34"/>
        <end position="53"/>
    </location>
</feature>
<reference evidence="7 8" key="1">
    <citation type="journal article" date="2016" name="Int. J. Syst. Evol. Microbiol.">
        <title>Pseudaminobacter manganicus sp. nov., isolated from sludge of a manganese mine.</title>
        <authorList>
            <person name="Li J."/>
            <person name="Huang J."/>
            <person name="Liao S."/>
            <person name="Wang G."/>
        </authorList>
    </citation>
    <scope>NUCLEOTIDE SEQUENCE [LARGE SCALE GENOMIC DNA]</scope>
    <source>
        <strain evidence="7 8">JH-7</strain>
    </source>
</reference>
<dbReference type="PANTHER" id="PTHR33529:SF2">
    <property type="entry name" value="LIPOPOLYSACCHARIDE EXPORT SYSTEM PERMEASE PROTEIN LPTG"/>
    <property type="match status" value="1"/>
</dbReference>
<evidence type="ECO:0000313" key="7">
    <source>
        <dbReference type="EMBL" id="OQM74448.1"/>
    </source>
</evidence>
<feature type="transmembrane region" description="Helical" evidence="6">
    <location>
        <begin position="306"/>
        <end position="323"/>
    </location>
</feature>
<feature type="transmembrane region" description="Helical" evidence="6">
    <location>
        <begin position="59"/>
        <end position="77"/>
    </location>
</feature>